<comment type="caution">
    <text evidence="1">The sequence shown here is derived from an EMBL/GenBank/DDBJ whole genome shotgun (WGS) entry which is preliminary data.</text>
</comment>
<evidence type="ECO:0000313" key="1">
    <source>
        <dbReference type="EMBL" id="MPC42242.1"/>
    </source>
</evidence>
<evidence type="ECO:0000313" key="2">
    <source>
        <dbReference type="Proteomes" id="UP000324222"/>
    </source>
</evidence>
<keyword evidence="2" id="KW-1185">Reference proteome</keyword>
<gene>
    <name evidence="1" type="ORF">E2C01_035859</name>
</gene>
<organism evidence="1 2">
    <name type="scientific">Portunus trituberculatus</name>
    <name type="common">Swimming crab</name>
    <name type="synonym">Neptunus trituberculatus</name>
    <dbReference type="NCBI Taxonomy" id="210409"/>
    <lineage>
        <taxon>Eukaryota</taxon>
        <taxon>Metazoa</taxon>
        <taxon>Ecdysozoa</taxon>
        <taxon>Arthropoda</taxon>
        <taxon>Crustacea</taxon>
        <taxon>Multicrustacea</taxon>
        <taxon>Malacostraca</taxon>
        <taxon>Eumalacostraca</taxon>
        <taxon>Eucarida</taxon>
        <taxon>Decapoda</taxon>
        <taxon>Pleocyemata</taxon>
        <taxon>Brachyura</taxon>
        <taxon>Eubrachyura</taxon>
        <taxon>Portunoidea</taxon>
        <taxon>Portunidae</taxon>
        <taxon>Portuninae</taxon>
        <taxon>Portunus</taxon>
    </lineage>
</organism>
<dbReference type="Proteomes" id="UP000324222">
    <property type="component" value="Unassembled WGS sequence"/>
</dbReference>
<sequence length="70" mass="7805">MSGSRDMNFIQQSLRELFSMRSLPRFEDFPPLQCLVGVSAHSLPYPPNKLGDRWECGISGGEHEVGIIGI</sequence>
<dbReference type="AlphaFoldDB" id="A0A5B7F729"/>
<proteinExistence type="predicted"/>
<name>A0A5B7F729_PORTR</name>
<protein>
    <submittedName>
        <fullName evidence="1">Uncharacterized protein</fullName>
    </submittedName>
</protein>
<reference evidence="1 2" key="1">
    <citation type="submission" date="2019-05" db="EMBL/GenBank/DDBJ databases">
        <title>Another draft genome of Portunus trituberculatus and its Hox gene families provides insights of decapod evolution.</title>
        <authorList>
            <person name="Jeong J.-H."/>
            <person name="Song I."/>
            <person name="Kim S."/>
            <person name="Choi T."/>
            <person name="Kim D."/>
            <person name="Ryu S."/>
            <person name="Kim W."/>
        </authorList>
    </citation>
    <scope>NUCLEOTIDE SEQUENCE [LARGE SCALE GENOMIC DNA]</scope>
    <source>
        <tissue evidence="1">Muscle</tissue>
    </source>
</reference>
<accession>A0A5B7F729</accession>
<dbReference type="EMBL" id="VSRR010005362">
    <property type="protein sequence ID" value="MPC42242.1"/>
    <property type="molecule type" value="Genomic_DNA"/>
</dbReference>